<dbReference type="Pfam" id="PF04002">
    <property type="entry name" value="RadC"/>
    <property type="match status" value="1"/>
</dbReference>
<dbReference type="InterPro" id="IPR001405">
    <property type="entry name" value="UPF0758"/>
</dbReference>
<dbReference type="Gene3D" id="1.10.150.20">
    <property type="entry name" value="5' to 3' exonuclease, C-terminal subdomain"/>
    <property type="match status" value="1"/>
</dbReference>
<dbReference type="PROSITE" id="PS50249">
    <property type="entry name" value="MPN"/>
    <property type="match status" value="1"/>
</dbReference>
<keyword evidence="4" id="KW-0378">Hydrolase</keyword>
<keyword evidence="2" id="KW-0645">Protease</keyword>
<dbReference type="SUPFAM" id="SSF47781">
    <property type="entry name" value="RuvA domain 2-like"/>
    <property type="match status" value="1"/>
</dbReference>
<organism evidence="8 9">
    <name type="scientific">Paenibacillus apii</name>
    <dbReference type="NCBI Taxonomy" id="1850370"/>
    <lineage>
        <taxon>Bacteria</taxon>
        <taxon>Bacillati</taxon>
        <taxon>Bacillota</taxon>
        <taxon>Bacilli</taxon>
        <taxon>Bacillales</taxon>
        <taxon>Paenibacillaceae</taxon>
        <taxon>Paenibacillus</taxon>
    </lineage>
</organism>
<name>A0A6M1PNH7_9BACL</name>
<comment type="caution">
    <text evidence="8">The sequence shown here is derived from an EMBL/GenBank/DDBJ whole genome shotgun (WGS) entry which is preliminary data.</text>
</comment>
<proteinExistence type="inferred from homology"/>
<dbReference type="GO" id="GO:0006508">
    <property type="term" value="P:proteolysis"/>
    <property type="evidence" value="ECO:0007669"/>
    <property type="project" value="UniProtKB-KW"/>
</dbReference>
<evidence type="ECO:0000256" key="3">
    <source>
        <dbReference type="ARBA" id="ARBA00022723"/>
    </source>
</evidence>
<evidence type="ECO:0000256" key="4">
    <source>
        <dbReference type="ARBA" id="ARBA00022801"/>
    </source>
</evidence>
<evidence type="ECO:0000313" key="9">
    <source>
        <dbReference type="Proteomes" id="UP000480151"/>
    </source>
</evidence>
<dbReference type="NCBIfam" id="TIGR00608">
    <property type="entry name" value="radc"/>
    <property type="match status" value="1"/>
</dbReference>
<evidence type="ECO:0000256" key="2">
    <source>
        <dbReference type="ARBA" id="ARBA00022670"/>
    </source>
</evidence>
<evidence type="ECO:0000313" key="8">
    <source>
        <dbReference type="EMBL" id="NGM83383.1"/>
    </source>
</evidence>
<dbReference type="InterPro" id="IPR010994">
    <property type="entry name" value="RuvA_2-like"/>
</dbReference>
<keyword evidence="6" id="KW-0482">Metalloprotease</keyword>
<dbReference type="Gene3D" id="3.40.140.10">
    <property type="entry name" value="Cytidine Deaminase, domain 2"/>
    <property type="match status" value="1"/>
</dbReference>
<dbReference type="InterPro" id="IPR037518">
    <property type="entry name" value="MPN"/>
</dbReference>
<dbReference type="GO" id="GO:0046872">
    <property type="term" value="F:metal ion binding"/>
    <property type="evidence" value="ECO:0007669"/>
    <property type="project" value="UniProtKB-KW"/>
</dbReference>
<dbReference type="Proteomes" id="UP000480151">
    <property type="component" value="Unassembled WGS sequence"/>
</dbReference>
<feature type="domain" description="MPN" evidence="7">
    <location>
        <begin position="77"/>
        <end position="199"/>
    </location>
</feature>
<comment type="similarity">
    <text evidence="1">Belongs to the UPF0758 family.</text>
</comment>
<protein>
    <submittedName>
        <fullName evidence="8">DNA repair protein RadC</fullName>
    </submittedName>
</protein>
<dbReference type="GO" id="GO:0008237">
    <property type="term" value="F:metallopeptidase activity"/>
    <property type="evidence" value="ECO:0007669"/>
    <property type="project" value="UniProtKB-KW"/>
</dbReference>
<evidence type="ECO:0000256" key="5">
    <source>
        <dbReference type="ARBA" id="ARBA00022833"/>
    </source>
</evidence>
<dbReference type="AlphaFoldDB" id="A0A6M1PNH7"/>
<reference evidence="8 9" key="1">
    <citation type="submission" date="2020-02" db="EMBL/GenBank/DDBJ databases">
        <authorList>
            <person name="Gao J."/>
            <person name="Sun J."/>
        </authorList>
    </citation>
    <scope>NUCLEOTIDE SEQUENCE [LARGE SCALE GENOMIC DNA]</scope>
    <source>
        <strain evidence="8 9">7124</strain>
    </source>
</reference>
<accession>A0A6M1PNH7</accession>
<dbReference type="PANTHER" id="PTHR30471">
    <property type="entry name" value="DNA REPAIR PROTEIN RADC"/>
    <property type="match status" value="1"/>
</dbReference>
<dbReference type="RefSeq" id="WP_165098766.1">
    <property type="nucleotide sequence ID" value="NZ_JAAKGU010000005.1"/>
</dbReference>
<keyword evidence="5" id="KW-0862">Zinc</keyword>
<sequence length="199" mass="22404">MDMYSIKSALSDALCIKEDGYVMQELFNRFVSPYELLGASEAELIQIKGVGPARARQIVSTLKLARALNTPQEANCFIRKPEDVFQLMRYEIGHLMHEEFWALPLTTKNQVICKSQISIGSLSSAIVGVREVYRSLIQRAAASWIAIHNHPSQFTEPSQEDLQLTTRLSNAGELLGIEMLDHIILSAESFYSFKEHGLM</sequence>
<keyword evidence="9" id="KW-1185">Reference proteome</keyword>
<dbReference type="EMBL" id="JAAKGU010000005">
    <property type="protein sequence ID" value="NGM83383.1"/>
    <property type="molecule type" value="Genomic_DNA"/>
</dbReference>
<evidence type="ECO:0000256" key="1">
    <source>
        <dbReference type="ARBA" id="ARBA00010243"/>
    </source>
</evidence>
<dbReference type="PANTHER" id="PTHR30471:SF3">
    <property type="entry name" value="UPF0758 PROTEIN YEES-RELATED"/>
    <property type="match status" value="1"/>
</dbReference>
<gene>
    <name evidence="8" type="primary">radC</name>
    <name evidence="8" type="ORF">G5B47_13250</name>
</gene>
<evidence type="ECO:0000256" key="6">
    <source>
        <dbReference type="ARBA" id="ARBA00023049"/>
    </source>
</evidence>
<keyword evidence="3" id="KW-0479">Metal-binding</keyword>
<evidence type="ECO:0000259" key="7">
    <source>
        <dbReference type="PROSITE" id="PS50249"/>
    </source>
</evidence>
<dbReference type="InterPro" id="IPR025657">
    <property type="entry name" value="RadC_JAB"/>
</dbReference>
<dbReference type="CDD" id="cd08071">
    <property type="entry name" value="MPN_DUF2466"/>
    <property type="match status" value="1"/>
</dbReference>